<organism evidence="1 2">
    <name type="scientific">Sporolactobacillus inulinus CASD</name>
    <dbReference type="NCBI Taxonomy" id="1069536"/>
    <lineage>
        <taxon>Bacteria</taxon>
        <taxon>Bacillati</taxon>
        <taxon>Bacillota</taxon>
        <taxon>Bacilli</taxon>
        <taxon>Bacillales</taxon>
        <taxon>Sporolactobacillaceae</taxon>
        <taxon>Sporolactobacillus</taxon>
    </lineage>
</organism>
<proteinExistence type="predicted"/>
<evidence type="ECO:0000313" key="1">
    <source>
        <dbReference type="EMBL" id="KLI01597.1"/>
    </source>
</evidence>
<protein>
    <submittedName>
        <fullName evidence="1">Uncharacterized protein</fullName>
    </submittedName>
</protein>
<name>A0A0U1QLB7_9BACL</name>
<dbReference type="AlphaFoldDB" id="A0A0U1QLB7"/>
<gene>
    <name evidence="1" type="ORF">SINU_12445</name>
</gene>
<sequence length="165" mass="18758">MIVDPKTLQIQKHLLKLGDPVGRNAEQSNFGYSFFSLASKTNSKQLNQLKGKSVSHASHYLKVTSKSQHNLSREAYERELNQTFHSKLPQRIQFIRISLNLVYEGGQKFVLIGDEQIDYSPANVKPSLIMVQYKQGFRALSQHAKQSWVSVSELNPHSMSLSSRL</sequence>
<accession>A0A0U1QLB7</accession>
<dbReference type="EMBL" id="AFVQ02000182">
    <property type="protein sequence ID" value="KLI01597.1"/>
    <property type="molecule type" value="Genomic_DNA"/>
</dbReference>
<evidence type="ECO:0000313" key="2">
    <source>
        <dbReference type="Proteomes" id="UP000035553"/>
    </source>
</evidence>
<comment type="caution">
    <text evidence="1">The sequence shown here is derived from an EMBL/GenBank/DDBJ whole genome shotgun (WGS) entry which is preliminary data.</text>
</comment>
<dbReference type="Proteomes" id="UP000035553">
    <property type="component" value="Unassembled WGS sequence"/>
</dbReference>
<keyword evidence="2" id="KW-1185">Reference proteome</keyword>
<reference evidence="1 2" key="1">
    <citation type="journal article" date="2011" name="J. Bacteriol.">
        <title>Draft genome sequence of Sporolactobacillus inulinus strain CASD, an efficient D-lactic acid-producing bacterium with high-concentration lactate tolerance capability.</title>
        <authorList>
            <person name="Yu B."/>
            <person name="Su F."/>
            <person name="Wang L."/>
            <person name="Xu K."/>
            <person name="Zhao B."/>
            <person name="Xu P."/>
        </authorList>
    </citation>
    <scope>NUCLEOTIDE SEQUENCE [LARGE SCALE GENOMIC DNA]</scope>
    <source>
        <strain evidence="1 2">CASD</strain>
    </source>
</reference>